<reference evidence="2 3" key="1">
    <citation type="submission" date="2017-09" db="EMBL/GenBank/DDBJ databases">
        <authorList>
            <person name="Lee N."/>
            <person name="Cho B.-K."/>
        </authorList>
    </citation>
    <scope>NUCLEOTIDE SEQUENCE [LARGE SCALE GENOMIC DNA]</scope>
    <source>
        <strain evidence="2 3">ATCC 27465</strain>
    </source>
</reference>
<protein>
    <submittedName>
        <fullName evidence="2">Uncharacterized protein</fullName>
    </submittedName>
</protein>
<gene>
    <name evidence="2" type="ORF">CP982_03695</name>
</gene>
<evidence type="ECO:0000256" key="1">
    <source>
        <dbReference type="SAM" id="MobiDB-lite"/>
    </source>
</evidence>
<evidence type="ECO:0000313" key="3">
    <source>
        <dbReference type="Proteomes" id="UP000326505"/>
    </source>
</evidence>
<dbReference type="EMBL" id="CP023690">
    <property type="protein sequence ID" value="QEV57924.1"/>
    <property type="molecule type" value="Genomic_DNA"/>
</dbReference>
<organism evidence="2 3">
    <name type="scientific">Streptomyces spectabilis</name>
    <dbReference type="NCBI Taxonomy" id="68270"/>
    <lineage>
        <taxon>Bacteria</taxon>
        <taxon>Bacillati</taxon>
        <taxon>Actinomycetota</taxon>
        <taxon>Actinomycetes</taxon>
        <taxon>Kitasatosporales</taxon>
        <taxon>Streptomycetaceae</taxon>
        <taxon>Streptomyces</taxon>
    </lineage>
</organism>
<sequence length="59" mass="6346">MLMDMAGLLERRRGMEGAGPLSAGACRSQEYDETARRNVRSRARAPLGRMAPTGGCLGH</sequence>
<feature type="region of interest" description="Disordered" evidence="1">
    <location>
        <begin position="13"/>
        <end position="59"/>
    </location>
</feature>
<dbReference type="KEGG" id="sspb:CP982_03695"/>
<dbReference type="Proteomes" id="UP000326505">
    <property type="component" value="Chromosome"/>
</dbReference>
<proteinExistence type="predicted"/>
<dbReference type="AlphaFoldDB" id="A0A5P2X2I5"/>
<name>A0A5P2X2I5_STRST</name>
<evidence type="ECO:0000313" key="2">
    <source>
        <dbReference type="EMBL" id="QEV57924.1"/>
    </source>
</evidence>
<accession>A0A5P2X2I5</accession>